<comment type="caution">
    <text evidence="4">The sequence shown here is derived from an EMBL/GenBank/DDBJ whole genome shotgun (WGS) entry which is preliminary data.</text>
</comment>
<gene>
    <name evidence="4" type="ORF">C8E99_2390</name>
</gene>
<evidence type="ECO:0000256" key="2">
    <source>
        <dbReference type="SAM" id="MobiDB-lite"/>
    </source>
</evidence>
<dbReference type="InterPro" id="IPR020084">
    <property type="entry name" value="NUDIX_hydrolase_CS"/>
</dbReference>
<dbReference type="InterPro" id="IPR051325">
    <property type="entry name" value="Nudix_hydrolase_domain"/>
</dbReference>
<dbReference type="GO" id="GO:0006754">
    <property type="term" value="P:ATP biosynthetic process"/>
    <property type="evidence" value="ECO:0007669"/>
    <property type="project" value="TreeGrafter"/>
</dbReference>
<dbReference type="AlphaFoldDB" id="A0A3D9LFW2"/>
<dbReference type="Pfam" id="PF00293">
    <property type="entry name" value="NUDIX"/>
    <property type="match status" value="1"/>
</dbReference>
<name>A0A3D9LFW2_9MICC</name>
<evidence type="ECO:0000256" key="1">
    <source>
        <dbReference type="ARBA" id="ARBA00022801"/>
    </source>
</evidence>
<dbReference type="InterPro" id="IPR000086">
    <property type="entry name" value="NUDIX_hydrolase_dom"/>
</dbReference>
<protein>
    <submittedName>
        <fullName evidence="4">ADP-ribose pyrophosphatase YjhB (NUDIX family)</fullName>
    </submittedName>
</protein>
<proteinExistence type="predicted"/>
<evidence type="ECO:0000313" key="5">
    <source>
        <dbReference type="Proteomes" id="UP000256727"/>
    </source>
</evidence>
<dbReference type="CDD" id="cd03673">
    <property type="entry name" value="NUDIX_Ap6A_hydrolase"/>
    <property type="match status" value="1"/>
</dbReference>
<dbReference type="EMBL" id="QREH01000001">
    <property type="protein sequence ID" value="REE04554.1"/>
    <property type="molecule type" value="Genomic_DNA"/>
</dbReference>
<sequence length="197" mass="21533">MAHPVPSAPKRTPLTASVGRRVPRRPGQPGTPGESAQSSLPTVEEISAGGLVVRRFGGRLEVAIIARYNRGGRLEWCLPKGHPEGVETHGEAAIREVEEETGIAGHILASLGSIDYWFTVSSHRVHKTVHHYLLQATGGELTTENDPDHEAVDVAWVGLDVLNAKLSFPNERRIVDLARDVLPEYEGRFPDLSDSER</sequence>
<evidence type="ECO:0000259" key="3">
    <source>
        <dbReference type="PROSITE" id="PS51462"/>
    </source>
</evidence>
<accession>A0A3D9LFW2</accession>
<dbReference type="GO" id="GO:0004081">
    <property type="term" value="F:bis(5'-nucleosyl)-tetraphosphatase (asymmetrical) activity"/>
    <property type="evidence" value="ECO:0007669"/>
    <property type="project" value="TreeGrafter"/>
</dbReference>
<dbReference type="PROSITE" id="PS51462">
    <property type="entry name" value="NUDIX"/>
    <property type="match status" value="1"/>
</dbReference>
<dbReference type="PANTHER" id="PTHR21340">
    <property type="entry name" value="DIADENOSINE 5,5-P1,P4-TETRAPHOSPHATE PYROPHOSPHOHYDROLASE MUTT"/>
    <property type="match status" value="1"/>
</dbReference>
<organism evidence="4 5">
    <name type="scientific">Citricoccus muralis</name>
    <dbReference type="NCBI Taxonomy" id="169134"/>
    <lineage>
        <taxon>Bacteria</taxon>
        <taxon>Bacillati</taxon>
        <taxon>Actinomycetota</taxon>
        <taxon>Actinomycetes</taxon>
        <taxon>Micrococcales</taxon>
        <taxon>Micrococcaceae</taxon>
        <taxon>Citricoccus</taxon>
    </lineage>
</organism>
<keyword evidence="5" id="KW-1185">Reference proteome</keyword>
<dbReference type="SUPFAM" id="SSF55811">
    <property type="entry name" value="Nudix"/>
    <property type="match status" value="1"/>
</dbReference>
<dbReference type="InterPro" id="IPR015797">
    <property type="entry name" value="NUDIX_hydrolase-like_dom_sf"/>
</dbReference>
<dbReference type="GO" id="GO:0006167">
    <property type="term" value="P:AMP biosynthetic process"/>
    <property type="evidence" value="ECO:0007669"/>
    <property type="project" value="TreeGrafter"/>
</dbReference>
<dbReference type="Gene3D" id="3.90.79.10">
    <property type="entry name" value="Nucleoside Triphosphate Pyrophosphohydrolase"/>
    <property type="match status" value="1"/>
</dbReference>
<evidence type="ECO:0000313" key="4">
    <source>
        <dbReference type="EMBL" id="REE04554.1"/>
    </source>
</evidence>
<feature type="region of interest" description="Disordered" evidence="2">
    <location>
        <begin position="1"/>
        <end position="42"/>
    </location>
</feature>
<feature type="domain" description="Nudix hydrolase" evidence="3">
    <location>
        <begin position="43"/>
        <end position="180"/>
    </location>
</feature>
<dbReference type="PANTHER" id="PTHR21340:SF0">
    <property type="entry name" value="BIS(5'-NUCLEOSYL)-TETRAPHOSPHATASE [ASYMMETRICAL]"/>
    <property type="match status" value="1"/>
</dbReference>
<keyword evidence="1" id="KW-0378">Hydrolase</keyword>
<dbReference type="PROSITE" id="PS00893">
    <property type="entry name" value="NUDIX_BOX"/>
    <property type="match status" value="1"/>
</dbReference>
<dbReference type="Proteomes" id="UP000256727">
    <property type="component" value="Unassembled WGS sequence"/>
</dbReference>
<dbReference type="OrthoDB" id="9816289at2"/>
<dbReference type="RefSeq" id="WP_115932465.1">
    <property type="nucleotide sequence ID" value="NZ_QREH01000001.1"/>
</dbReference>
<reference evidence="4 5" key="1">
    <citation type="submission" date="2018-07" db="EMBL/GenBank/DDBJ databases">
        <title>Sequencing the genomes of 1000 actinobacteria strains.</title>
        <authorList>
            <person name="Klenk H.-P."/>
        </authorList>
    </citation>
    <scope>NUCLEOTIDE SEQUENCE [LARGE SCALE GENOMIC DNA]</scope>
    <source>
        <strain evidence="4 5">DSM 14442</strain>
    </source>
</reference>